<feature type="domain" description="Response regulatory" evidence="9">
    <location>
        <begin position="5"/>
        <end position="118"/>
    </location>
</feature>
<dbReference type="PROSITE" id="PS51755">
    <property type="entry name" value="OMPR_PHOB"/>
    <property type="match status" value="1"/>
</dbReference>
<organism evidence="11 12">
    <name type="scientific">Paraconexibacter algicola</name>
    <dbReference type="NCBI Taxonomy" id="2133960"/>
    <lineage>
        <taxon>Bacteria</taxon>
        <taxon>Bacillati</taxon>
        <taxon>Actinomycetota</taxon>
        <taxon>Thermoleophilia</taxon>
        <taxon>Solirubrobacterales</taxon>
        <taxon>Paraconexibacteraceae</taxon>
        <taxon>Paraconexibacter</taxon>
    </lineage>
</organism>
<protein>
    <submittedName>
        <fullName evidence="11">DNA-binding response regulator</fullName>
    </submittedName>
</protein>
<evidence type="ECO:0000256" key="5">
    <source>
        <dbReference type="ARBA" id="ARBA00023163"/>
    </source>
</evidence>
<comment type="caution">
    <text evidence="11">The sequence shown here is derived from an EMBL/GenBank/DDBJ whole genome shotgun (WGS) entry which is preliminary data.</text>
</comment>
<dbReference type="Gene3D" id="3.40.50.2300">
    <property type="match status" value="1"/>
</dbReference>
<dbReference type="InterPro" id="IPR039420">
    <property type="entry name" value="WalR-like"/>
</dbReference>
<dbReference type="PANTHER" id="PTHR48111:SF4">
    <property type="entry name" value="DNA-BINDING DUAL TRANSCRIPTIONAL REGULATOR OMPR"/>
    <property type="match status" value="1"/>
</dbReference>
<dbReference type="PROSITE" id="PS50110">
    <property type="entry name" value="RESPONSE_REGULATORY"/>
    <property type="match status" value="1"/>
</dbReference>
<dbReference type="Gene3D" id="6.10.250.690">
    <property type="match status" value="1"/>
</dbReference>
<dbReference type="InterPro" id="IPR001867">
    <property type="entry name" value="OmpR/PhoB-type_DNA-bd"/>
</dbReference>
<feature type="domain" description="OmpR/PhoB-type" evidence="10">
    <location>
        <begin position="148"/>
        <end position="250"/>
    </location>
</feature>
<dbReference type="CDD" id="cd17574">
    <property type="entry name" value="REC_OmpR"/>
    <property type="match status" value="1"/>
</dbReference>
<dbReference type="EMBL" id="PYYB01000001">
    <property type="protein sequence ID" value="PTL59967.1"/>
    <property type="molecule type" value="Genomic_DNA"/>
</dbReference>
<keyword evidence="3" id="KW-0805">Transcription regulation</keyword>
<dbReference type="SUPFAM" id="SSF46894">
    <property type="entry name" value="C-terminal effector domain of the bipartite response regulators"/>
    <property type="match status" value="1"/>
</dbReference>
<feature type="modified residue" description="4-aspartylphosphate" evidence="6">
    <location>
        <position position="54"/>
    </location>
</feature>
<dbReference type="SMART" id="SM00448">
    <property type="entry name" value="REC"/>
    <property type="match status" value="1"/>
</dbReference>
<gene>
    <name evidence="11" type="ORF">C7Y72_10075</name>
</gene>
<sequence>MSAARILIVDDAPEYVAMIAHALEADGYAVATAPSGEDALTVAREQRPDLVVLDLGLPGIDGIETCRRLRAFSDAYVLMLTGRGDETDRVAGLTVGADDYVVKPFYPRELRVRVQALLRRPRLVAVPDPPADADAERPSAATDVPASPSVRRFGALTIDVGRREVSVAGRPVELSRTEFDLLDVLSDHPDQALSRSQLMDAVWGADWFGDDHVIDVHLSNLRRKLGEPRRGQEGPRYIVNVRGFGYRMERRLAS</sequence>
<dbReference type="InterPro" id="IPR036388">
    <property type="entry name" value="WH-like_DNA-bd_sf"/>
</dbReference>
<dbReference type="GO" id="GO:0005829">
    <property type="term" value="C:cytosol"/>
    <property type="evidence" value="ECO:0007669"/>
    <property type="project" value="TreeGrafter"/>
</dbReference>
<dbReference type="FunFam" id="1.10.10.10:FF:000018">
    <property type="entry name" value="DNA-binding response regulator ResD"/>
    <property type="match status" value="1"/>
</dbReference>
<dbReference type="GO" id="GO:0000976">
    <property type="term" value="F:transcription cis-regulatory region binding"/>
    <property type="evidence" value="ECO:0007669"/>
    <property type="project" value="TreeGrafter"/>
</dbReference>
<dbReference type="Gene3D" id="1.10.10.10">
    <property type="entry name" value="Winged helix-like DNA-binding domain superfamily/Winged helix DNA-binding domain"/>
    <property type="match status" value="1"/>
</dbReference>
<feature type="DNA-binding region" description="OmpR/PhoB-type" evidence="7">
    <location>
        <begin position="148"/>
        <end position="250"/>
    </location>
</feature>
<keyword evidence="12" id="KW-1185">Reference proteome</keyword>
<dbReference type="AlphaFoldDB" id="A0A2T4UL53"/>
<evidence type="ECO:0000256" key="6">
    <source>
        <dbReference type="PROSITE-ProRule" id="PRU00169"/>
    </source>
</evidence>
<dbReference type="SUPFAM" id="SSF52172">
    <property type="entry name" value="CheY-like"/>
    <property type="match status" value="1"/>
</dbReference>
<evidence type="ECO:0000256" key="2">
    <source>
        <dbReference type="ARBA" id="ARBA00023012"/>
    </source>
</evidence>
<dbReference type="OrthoDB" id="3197131at2"/>
<evidence type="ECO:0000256" key="3">
    <source>
        <dbReference type="ARBA" id="ARBA00023015"/>
    </source>
</evidence>
<dbReference type="PANTHER" id="PTHR48111">
    <property type="entry name" value="REGULATOR OF RPOS"/>
    <property type="match status" value="1"/>
</dbReference>
<reference evidence="11 12" key="1">
    <citation type="submission" date="2018-03" db="EMBL/GenBank/DDBJ databases">
        <title>Aquarubrobacter algicola gen. nov., sp. nov., a novel actinobacterium isolated from shallow eutrophic lake during the end of cyanobacterial harmful algal blooms.</title>
        <authorList>
            <person name="Chun S.J."/>
        </authorList>
    </citation>
    <scope>NUCLEOTIDE SEQUENCE [LARGE SCALE GENOMIC DNA]</scope>
    <source>
        <strain evidence="11 12">Seoho-28</strain>
    </source>
</reference>
<dbReference type="SMART" id="SM00862">
    <property type="entry name" value="Trans_reg_C"/>
    <property type="match status" value="1"/>
</dbReference>
<evidence type="ECO:0000259" key="10">
    <source>
        <dbReference type="PROSITE" id="PS51755"/>
    </source>
</evidence>
<dbReference type="InterPro" id="IPR001789">
    <property type="entry name" value="Sig_transdc_resp-reg_receiver"/>
</dbReference>
<evidence type="ECO:0000256" key="7">
    <source>
        <dbReference type="PROSITE-ProRule" id="PRU01091"/>
    </source>
</evidence>
<accession>A0A2T4UL53</accession>
<keyword evidence="2" id="KW-0902">Two-component regulatory system</keyword>
<dbReference type="GO" id="GO:0000156">
    <property type="term" value="F:phosphorelay response regulator activity"/>
    <property type="evidence" value="ECO:0007669"/>
    <property type="project" value="TreeGrafter"/>
</dbReference>
<evidence type="ECO:0000313" key="12">
    <source>
        <dbReference type="Proteomes" id="UP000240739"/>
    </source>
</evidence>
<evidence type="ECO:0000313" key="11">
    <source>
        <dbReference type="EMBL" id="PTL59967.1"/>
    </source>
</evidence>
<dbReference type="RefSeq" id="WP_107568611.1">
    <property type="nucleotide sequence ID" value="NZ_PYYB01000001.1"/>
</dbReference>
<dbReference type="GO" id="GO:0006355">
    <property type="term" value="P:regulation of DNA-templated transcription"/>
    <property type="evidence" value="ECO:0007669"/>
    <property type="project" value="InterPro"/>
</dbReference>
<dbReference type="Proteomes" id="UP000240739">
    <property type="component" value="Unassembled WGS sequence"/>
</dbReference>
<keyword evidence="4 7" id="KW-0238">DNA-binding</keyword>
<evidence type="ECO:0000256" key="8">
    <source>
        <dbReference type="SAM" id="MobiDB-lite"/>
    </source>
</evidence>
<dbReference type="CDD" id="cd00383">
    <property type="entry name" value="trans_reg_C"/>
    <property type="match status" value="1"/>
</dbReference>
<evidence type="ECO:0000256" key="4">
    <source>
        <dbReference type="ARBA" id="ARBA00023125"/>
    </source>
</evidence>
<dbReference type="InterPro" id="IPR011006">
    <property type="entry name" value="CheY-like_superfamily"/>
</dbReference>
<evidence type="ECO:0000259" key="9">
    <source>
        <dbReference type="PROSITE" id="PS50110"/>
    </source>
</evidence>
<evidence type="ECO:0000256" key="1">
    <source>
        <dbReference type="ARBA" id="ARBA00022553"/>
    </source>
</evidence>
<keyword evidence="5" id="KW-0804">Transcription</keyword>
<dbReference type="FunFam" id="3.40.50.2300:FF:000001">
    <property type="entry name" value="DNA-binding response regulator PhoB"/>
    <property type="match status" value="1"/>
</dbReference>
<name>A0A2T4UL53_9ACTN</name>
<dbReference type="InterPro" id="IPR016032">
    <property type="entry name" value="Sig_transdc_resp-reg_C-effctor"/>
</dbReference>
<keyword evidence="1 6" id="KW-0597">Phosphoprotein</keyword>
<dbReference type="Pfam" id="PF00486">
    <property type="entry name" value="Trans_reg_C"/>
    <property type="match status" value="1"/>
</dbReference>
<feature type="region of interest" description="Disordered" evidence="8">
    <location>
        <begin position="127"/>
        <end position="146"/>
    </location>
</feature>
<proteinExistence type="predicted"/>
<dbReference type="Pfam" id="PF00072">
    <property type="entry name" value="Response_reg"/>
    <property type="match status" value="1"/>
</dbReference>
<dbReference type="GO" id="GO:0032993">
    <property type="term" value="C:protein-DNA complex"/>
    <property type="evidence" value="ECO:0007669"/>
    <property type="project" value="TreeGrafter"/>
</dbReference>